<dbReference type="SUPFAM" id="SSF52091">
    <property type="entry name" value="SpoIIaa-like"/>
    <property type="match status" value="1"/>
</dbReference>
<organism evidence="3 4">
    <name type="scientific">Nonomuraea soli</name>
    <dbReference type="NCBI Taxonomy" id="1032476"/>
    <lineage>
        <taxon>Bacteria</taxon>
        <taxon>Bacillati</taxon>
        <taxon>Actinomycetota</taxon>
        <taxon>Actinomycetes</taxon>
        <taxon>Streptosporangiales</taxon>
        <taxon>Streptosporangiaceae</taxon>
        <taxon>Nonomuraea</taxon>
    </lineage>
</organism>
<proteinExistence type="predicted"/>
<feature type="region of interest" description="Disordered" evidence="1">
    <location>
        <begin position="101"/>
        <end position="125"/>
    </location>
</feature>
<dbReference type="InterPro" id="IPR058548">
    <property type="entry name" value="MlaB-like_STAS"/>
</dbReference>
<evidence type="ECO:0000313" key="3">
    <source>
        <dbReference type="EMBL" id="MBA2889862.1"/>
    </source>
</evidence>
<dbReference type="InterPro" id="IPR002645">
    <property type="entry name" value="STAS_dom"/>
</dbReference>
<dbReference type="Proteomes" id="UP000530928">
    <property type="component" value="Unassembled WGS sequence"/>
</dbReference>
<dbReference type="Gene3D" id="3.30.750.24">
    <property type="entry name" value="STAS domain"/>
    <property type="match status" value="1"/>
</dbReference>
<keyword evidence="4" id="KW-1185">Reference proteome</keyword>
<name>A0A7W0CF34_9ACTN</name>
<dbReference type="PROSITE" id="PS50801">
    <property type="entry name" value="STAS"/>
    <property type="match status" value="1"/>
</dbReference>
<sequence length="193" mass="21373">MEFVRRDRDRLSLRLVGELDIAASTWLRTGLAALPAQGVRRLEVNVVRLSFCDVGGARVLKDVHEHLRDLGGGLVLVGGGMVRRVLELAWPQDYPHGRAVGHPLRVRGGARPRTAMRQPAEPARHPALERAERLRKEASLRVEMARRSSALICLRLAQMHESLASLHAGLGSQESCRHLELARGYREKALAPG</sequence>
<evidence type="ECO:0000313" key="4">
    <source>
        <dbReference type="Proteomes" id="UP000530928"/>
    </source>
</evidence>
<gene>
    <name evidence="3" type="ORF">HNR30_001197</name>
</gene>
<reference evidence="3 4" key="1">
    <citation type="submission" date="2020-07" db="EMBL/GenBank/DDBJ databases">
        <title>Genomic Encyclopedia of Type Strains, Phase IV (KMG-IV): sequencing the most valuable type-strain genomes for metagenomic binning, comparative biology and taxonomic classification.</title>
        <authorList>
            <person name="Goeker M."/>
        </authorList>
    </citation>
    <scope>NUCLEOTIDE SEQUENCE [LARGE SCALE GENOMIC DNA]</scope>
    <source>
        <strain evidence="3 4">DSM 45533</strain>
    </source>
</reference>
<accession>A0A7W0CF34</accession>
<evidence type="ECO:0000256" key="1">
    <source>
        <dbReference type="SAM" id="MobiDB-lite"/>
    </source>
</evidence>
<dbReference type="EMBL" id="JACDUR010000001">
    <property type="protein sequence ID" value="MBA2889862.1"/>
    <property type="molecule type" value="Genomic_DNA"/>
</dbReference>
<evidence type="ECO:0000259" key="2">
    <source>
        <dbReference type="PROSITE" id="PS50801"/>
    </source>
</evidence>
<dbReference type="RefSeq" id="WP_181608603.1">
    <property type="nucleotide sequence ID" value="NZ_BAABAM010000001.1"/>
</dbReference>
<protein>
    <submittedName>
        <fullName evidence="3">Anti-anti-sigma regulatory factor</fullName>
    </submittedName>
</protein>
<dbReference type="InterPro" id="IPR036513">
    <property type="entry name" value="STAS_dom_sf"/>
</dbReference>
<feature type="domain" description="STAS" evidence="2">
    <location>
        <begin position="13"/>
        <end position="78"/>
    </location>
</feature>
<comment type="caution">
    <text evidence="3">The sequence shown here is derived from an EMBL/GenBank/DDBJ whole genome shotgun (WGS) entry which is preliminary data.</text>
</comment>
<dbReference type="AlphaFoldDB" id="A0A7W0CF34"/>
<dbReference type="Pfam" id="PF13466">
    <property type="entry name" value="STAS_2"/>
    <property type="match status" value="1"/>
</dbReference>